<dbReference type="Proteomes" id="UP001451303">
    <property type="component" value="Unassembled WGS sequence"/>
</dbReference>
<sequence>MALGIGDRALLEKQADQGPALLATRKPIPMFLPTIAPLKHHLTAPAVACQARYIHRDQSMVYNVLTLVVVTTLPPLTVNDSFIPLWRGMSAARNQHRFRQMDPFYV</sequence>
<comment type="caution">
    <text evidence="1">The sequence shown here is derived from an EMBL/GenBank/DDBJ whole genome shotgun (WGS) entry which is preliminary data.</text>
</comment>
<dbReference type="EMBL" id="JAVLET010000004">
    <property type="protein sequence ID" value="KAL0470418.1"/>
    <property type="molecule type" value="Genomic_DNA"/>
</dbReference>
<evidence type="ECO:0000313" key="1">
    <source>
        <dbReference type="EMBL" id="KAL0470418.1"/>
    </source>
</evidence>
<gene>
    <name evidence="1" type="ORF">QR685DRAFT_571541</name>
</gene>
<reference evidence="1 2" key="1">
    <citation type="submission" date="2023-09" db="EMBL/GenBank/DDBJ databases">
        <title>Multi-omics analysis of a traditional fermented food reveals byproduct-associated fungal strains for waste-to-food upcycling.</title>
        <authorList>
            <consortium name="Lawrence Berkeley National Laboratory"/>
            <person name="Rekdal V.M."/>
            <person name="Villalobos-Escobedo J.M."/>
            <person name="Rodriguez-Valeron N."/>
            <person name="Garcia M.O."/>
            <person name="Vasquez D.P."/>
            <person name="Damayanti I."/>
            <person name="Sorensen P.M."/>
            <person name="Baidoo E.E."/>
            <person name="De Carvalho A.C."/>
            <person name="Riley R."/>
            <person name="Lipzen A."/>
            <person name="He G."/>
            <person name="Yan M."/>
            <person name="Haridas S."/>
            <person name="Daum C."/>
            <person name="Yoshinaga Y."/>
            <person name="Ng V."/>
            <person name="Grigoriev I.V."/>
            <person name="Munk R."/>
            <person name="Nuraida L."/>
            <person name="Wijaya C.H."/>
            <person name="Morales P.-C."/>
            <person name="Keasling J.D."/>
        </authorList>
    </citation>
    <scope>NUCLEOTIDE SEQUENCE [LARGE SCALE GENOMIC DNA]</scope>
    <source>
        <strain evidence="1 2">FGSC 2613</strain>
    </source>
</reference>
<protein>
    <submittedName>
        <fullName evidence="1">Uncharacterized protein</fullName>
    </submittedName>
</protein>
<keyword evidence="2" id="KW-1185">Reference proteome</keyword>
<accession>A0ABR3DEU6</accession>
<name>A0ABR3DEU6_NEUIN</name>
<proteinExistence type="predicted"/>
<organism evidence="1 2">
    <name type="scientific">Neurospora intermedia</name>
    <dbReference type="NCBI Taxonomy" id="5142"/>
    <lineage>
        <taxon>Eukaryota</taxon>
        <taxon>Fungi</taxon>
        <taxon>Dikarya</taxon>
        <taxon>Ascomycota</taxon>
        <taxon>Pezizomycotina</taxon>
        <taxon>Sordariomycetes</taxon>
        <taxon>Sordariomycetidae</taxon>
        <taxon>Sordariales</taxon>
        <taxon>Sordariaceae</taxon>
        <taxon>Neurospora</taxon>
    </lineage>
</organism>
<evidence type="ECO:0000313" key="2">
    <source>
        <dbReference type="Proteomes" id="UP001451303"/>
    </source>
</evidence>